<evidence type="ECO:0008006" key="6">
    <source>
        <dbReference type="Google" id="ProtNLM"/>
    </source>
</evidence>
<organism evidence="4 5">
    <name type="scientific">Phytophthora cactorum</name>
    <dbReference type="NCBI Taxonomy" id="29920"/>
    <lineage>
        <taxon>Eukaryota</taxon>
        <taxon>Sar</taxon>
        <taxon>Stramenopiles</taxon>
        <taxon>Oomycota</taxon>
        <taxon>Peronosporomycetes</taxon>
        <taxon>Peronosporales</taxon>
        <taxon>Peronosporaceae</taxon>
        <taxon>Phytophthora</taxon>
    </lineage>
</organism>
<dbReference type="VEuPathDB" id="FungiDB:PC110_g1616"/>
<sequence>MVSVLDVAVPGAGPLAEVLSTISQLSGEMNEGKQVCGHLHSGLMCIVDGLETDDQLLSKESLDKFVAVVKFLHHLELCRGKELVYRLVEYEKMADELQQVYEDIAELFELFDVVMVNWSEQWEHDVRVQRDVLIASVKDNDVVLRDLQDSRAQVDALLTLKFELEHRAEQHDEEIVERIKAIIAAITVASRIEETLEISDDEDAMSDDIPIPVFLDAIQRGNNADCEQALFRLLQLCTDEDPRKMLCDLNGVPVLVKAVKTCYSYFGQLCALKCLSWIAHLDCRCSRQEYEELKKSVRAVAPHELISLTSAVTDGTTEDKLRAVMCCACVASARKSEHLDDFRIVELVIPLLRNANEAISAWAADALGNLSDRGVIADETIVSPLVEFLENGTNAQKTSAAFALGHLAGVNAFNCVTVMNCGGISSLGTLLETGTDTQKALAAFALGSLATSDDARVAIVGYLPDLVAFARAGTQIQREHAAFALGWLAHSDTICEMVITCGGITPLVDLVRSGTEDQKKQAALALGNVAVDSSENAATIFAIEGVFSALIELLQTGTDAQKENATRALSNLALNSQRGCAAITNEGAIPCLVELLHCGTRAQKGLAALTLGYLGVANKTNSTTIRNAGALELMVDLLRSEVDDHRQHAVTALEHLTAHGKDNIRMLENQEATSALVSLLRTGADSEKELGAIVLGRLAGTKPNREAIADEGGIPALVQLAQSGTDAQKEEAVHVLGRLAKEDAIKAVIKNSGAVDALQQLKRTGNTAQKRKAGIALKAISPEAGTKRRRSDNS</sequence>
<name>A0A8T1I8Q5_9STRA</name>
<dbReference type="PROSITE" id="PS50176">
    <property type="entry name" value="ARM_REPEAT"/>
    <property type="match status" value="2"/>
</dbReference>
<dbReference type="Pfam" id="PF00514">
    <property type="entry name" value="Arm"/>
    <property type="match status" value="2"/>
</dbReference>
<dbReference type="EMBL" id="RCMV01000251">
    <property type="protein sequence ID" value="KAG3220693.1"/>
    <property type="molecule type" value="Genomic_DNA"/>
</dbReference>
<dbReference type="InterPro" id="IPR011989">
    <property type="entry name" value="ARM-like"/>
</dbReference>
<dbReference type="InterPro" id="IPR000225">
    <property type="entry name" value="Armadillo"/>
</dbReference>
<comment type="caution">
    <text evidence="4">The sequence shown here is derived from an EMBL/GenBank/DDBJ whole genome shotgun (WGS) entry which is preliminary data.</text>
</comment>
<evidence type="ECO:0000313" key="5">
    <source>
        <dbReference type="Proteomes" id="UP000760860"/>
    </source>
</evidence>
<feature type="region of interest" description="Disordered" evidence="2">
    <location>
        <begin position="766"/>
        <end position="794"/>
    </location>
</feature>
<evidence type="ECO:0000313" key="4">
    <source>
        <dbReference type="EMBL" id="KAG3220693.1"/>
    </source>
</evidence>
<protein>
    <recommendedName>
        <fullName evidence="6">Armadillo-type fold</fullName>
    </recommendedName>
</protein>
<accession>A0A8T1I8Q5</accession>
<gene>
    <name evidence="3" type="ORF">PC115_g9779</name>
    <name evidence="4" type="ORF">PC129_g8543</name>
</gene>
<dbReference type="PANTHER" id="PTHR23315">
    <property type="entry name" value="U BOX DOMAIN-CONTAINING"/>
    <property type="match status" value="1"/>
</dbReference>
<dbReference type="PANTHER" id="PTHR23315:SF7">
    <property type="entry name" value="U-BOX DOMAIN-CONTAINING PROTEIN 4"/>
    <property type="match status" value="1"/>
</dbReference>
<evidence type="ECO:0000256" key="2">
    <source>
        <dbReference type="SAM" id="MobiDB-lite"/>
    </source>
</evidence>
<feature type="repeat" description="ARM" evidence="1">
    <location>
        <begin position="712"/>
        <end position="754"/>
    </location>
</feature>
<dbReference type="SMART" id="SM00185">
    <property type="entry name" value="ARM"/>
    <property type="match status" value="9"/>
</dbReference>
<feature type="repeat" description="ARM" evidence="1">
    <location>
        <begin position="545"/>
        <end position="587"/>
    </location>
</feature>
<reference evidence="4" key="1">
    <citation type="submission" date="2018-05" db="EMBL/GenBank/DDBJ databases">
        <title>Effector identification in a new, highly contiguous assembly of the strawberry crown rot pathogen Phytophthora cactorum.</title>
        <authorList>
            <person name="Armitage A.D."/>
            <person name="Nellist C.F."/>
            <person name="Bates H."/>
            <person name="Vickerstaff R.J."/>
            <person name="Harrison R.J."/>
        </authorList>
    </citation>
    <scope>NUCLEOTIDE SEQUENCE</scope>
    <source>
        <strain evidence="3">4032</strain>
        <strain evidence="4">P421</strain>
    </source>
</reference>
<dbReference type="AlphaFoldDB" id="A0A8T1I8Q5"/>
<dbReference type="VEuPathDB" id="FungiDB:PC110_g1614"/>
<dbReference type="Proteomes" id="UP000774804">
    <property type="component" value="Unassembled WGS sequence"/>
</dbReference>
<dbReference type="SUPFAM" id="SSF48371">
    <property type="entry name" value="ARM repeat"/>
    <property type="match status" value="2"/>
</dbReference>
<dbReference type="Gene3D" id="1.25.10.10">
    <property type="entry name" value="Leucine-rich Repeat Variant"/>
    <property type="match status" value="3"/>
</dbReference>
<dbReference type="EMBL" id="RCMI01000276">
    <property type="protein sequence ID" value="KAG2920517.1"/>
    <property type="molecule type" value="Genomic_DNA"/>
</dbReference>
<dbReference type="InterPro" id="IPR016024">
    <property type="entry name" value="ARM-type_fold"/>
</dbReference>
<proteinExistence type="predicted"/>
<dbReference type="Proteomes" id="UP000760860">
    <property type="component" value="Unassembled WGS sequence"/>
</dbReference>
<evidence type="ECO:0000313" key="3">
    <source>
        <dbReference type="EMBL" id="KAG2920517.1"/>
    </source>
</evidence>
<evidence type="ECO:0000256" key="1">
    <source>
        <dbReference type="PROSITE-ProRule" id="PRU00259"/>
    </source>
</evidence>